<comment type="caution">
    <text evidence="2">The sequence shown here is derived from an EMBL/GenBank/DDBJ whole genome shotgun (WGS) entry which is preliminary data.</text>
</comment>
<protein>
    <submittedName>
        <fullName evidence="2">Zinc-ribbon domain-containing protein</fullName>
    </submittedName>
</protein>
<evidence type="ECO:0000313" key="3">
    <source>
        <dbReference type="Proteomes" id="UP001154322"/>
    </source>
</evidence>
<keyword evidence="1" id="KW-0472">Membrane</keyword>
<gene>
    <name evidence="2" type="ORF">WJ0W_001387</name>
</gene>
<keyword evidence="1" id="KW-1133">Transmembrane helix</keyword>
<feature type="transmembrane region" description="Helical" evidence="1">
    <location>
        <begin position="51"/>
        <end position="72"/>
    </location>
</feature>
<feature type="transmembrane region" description="Helical" evidence="1">
    <location>
        <begin position="24"/>
        <end position="45"/>
    </location>
</feature>
<keyword evidence="3" id="KW-1185">Reference proteome</keyword>
<reference evidence="2" key="1">
    <citation type="submission" date="2022-06" db="EMBL/GenBank/DDBJ databases">
        <authorList>
            <person name="Dietemann V."/>
            <person name="Ory F."/>
            <person name="Dainat B."/>
            <person name="Oberhansli S."/>
        </authorList>
    </citation>
    <scope>NUCLEOTIDE SEQUENCE</scope>
    <source>
        <strain evidence="2">Ena-SAMPLE-TAB-26-04-2022-14:26:32:270-5432</strain>
    </source>
</reference>
<dbReference type="RefSeq" id="WP_249724653.1">
    <property type="nucleotide sequence ID" value="NZ_AP031286.1"/>
</dbReference>
<dbReference type="SUPFAM" id="SSF103473">
    <property type="entry name" value="MFS general substrate transporter"/>
    <property type="match status" value="1"/>
</dbReference>
<name>A0ABM9FYR2_9BACL</name>
<dbReference type="InterPro" id="IPR036259">
    <property type="entry name" value="MFS_trans_sf"/>
</dbReference>
<dbReference type="EMBL" id="CALYLO010000001">
    <property type="protein sequence ID" value="CAH8244149.1"/>
    <property type="molecule type" value="Genomic_DNA"/>
</dbReference>
<keyword evidence="1" id="KW-0812">Transmembrane</keyword>
<sequence length="142" mass="15839">MQQIFSLFFVSINPPRMRGRGPSAMEAIGSIAVGVFGVIWTFAAANMGAPIFFVLFGIVFVGIAVIQGIYHFKNATGTNRMSLFDITDEQSEPDPLENMMNRRQDMNANESSEVNYCPYCGNKIMDNSYKFCSKCGKELDNH</sequence>
<proteinExistence type="predicted"/>
<accession>A0ABM9FYR2</accession>
<evidence type="ECO:0000256" key="1">
    <source>
        <dbReference type="SAM" id="Phobius"/>
    </source>
</evidence>
<organism evidence="2 3">
    <name type="scientific">Paenibacillus melissococcoides</name>
    <dbReference type="NCBI Taxonomy" id="2912268"/>
    <lineage>
        <taxon>Bacteria</taxon>
        <taxon>Bacillati</taxon>
        <taxon>Bacillota</taxon>
        <taxon>Bacilli</taxon>
        <taxon>Bacillales</taxon>
        <taxon>Paenibacillaceae</taxon>
        <taxon>Paenibacillus</taxon>
    </lineage>
</organism>
<evidence type="ECO:0000313" key="2">
    <source>
        <dbReference type="EMBL" id="CAH8244149.1"/>
    </source>
</evidence>
<dbReference type="Proteomes" id="UP001154322">
    <property type="component" value="Unassembled WGS sequence"/>
</dbReference>